<dbReference type="NCBIfam" id="TIGR02644">
    <property type="entry name" value="Y_phosphoryl"/>
    <property type="match status" value="1"/>
</dbReference>
<dbReference type="InterPro" id="IPR036566">
    <property type="entry name" value="PYNP-like_C_sf"/>
</dbReference>
<evidence type="ECO:0000259" key="8">
    <source>
        <dbReference type="SMART" id="SM00941"/>
    </source>
</evidence>
<dbReference type="InterPro" id="IPR017459">
    <property type="entry name" value="Glycosyl_Trfase_fam3_N_dom"/>
</dbReference>
<dbReference type="InterPro" id="IPR000053">
    <property type="entry name" value="Thymidine/pyrmidine_PPase"/>
</dbReference>
<dbReference type="Pfam" id="PF00591">
    <property type="entry name" value="Glycos_transf_3"/>
    <property type="match status" value="1"/>
</dbReference>
<dbReference type="EC" id="2.4.2.4" evidence="3 7"/>
<reference evidence="10" key="1">
    <citation type="journal article" date="2019" name="Int. J. Syst. Evol. Microbiol.">
        <title>The Global Catalogue of Microorganisms (GCM) 10K type strain sequencing project: providing services to taxonomists for standard genome sequencing and annotation.</title>
        <authorList>
            <consortium name="The Broad Institute Genomics Platform"/>
            <consortium name="The Broad Institute Genome Sequencing Center for Infectious Disease"/>
            <person name="Wu L."/>
            <person name="Ma J."/>
        </authorList>
    </citation>
    <scope>NUCLEOTIDE SEQUENCE [LARGE SCALE GENOMIC DNA]</scope>
    <source>
        <strain evidence="10">CCM 7480</strain>
    </source>
</reference>
<dbReference type="InterPro" id="IPR035902">
    <property type="entry name" value="Nuc_phospho_transferase"/>
</dbReference>
<evidence type="ECO:0000313" key="9">
    <source>
        <dbReference type="EMBL" id="MFC3461201.1"/>
    </source>
</evidence>
<evidence type="ECO:0000256" key="4">
    <source>
        <dbReference type="ARBA" id="ARBA00022676"/>
    </source>
</evidence>
<dbReference type="SMART" id="SM00941">
    <property type="entry name" value="PYNP_C"/>
    <property type="match status" value="1"/>
</dbReference>
<comment type="similarity">
    <text evidence="1 7">Belongs to the thymidine/pyrimidine-nucleoside phosphorylase family.</text>
</comment>
<dbReference type="InterPro" id="IPR013465">
    <property type="entry name" value="Thymidine_Pase"/>
</dbReference>
<gene>
    <name evidence="7 9" type="primary">deoA</name>
    <name evidence="9" type="ORF">ACFOPH_23615</name>
</gene>
<dbReference type="Pfam" id="PF07831">
    <property type="entry name" value="PYNP_C"/>
    <property type="match status" value="1"/>
</dbReference>
<keyword evidence="4 7" id="KW-0328">Glycosyltransferase</keyword>
<dbReference type="Gene3D" id="3.40.1030.10">
    <property type="entry name" value="Nucleoside phosphorylase/phosphoribosyltransferase catalytic domain"/>
    <property type="match status" value="1"/>
</dbReference>
<protein>
    <recommendedName>
        <fullName evidence="3 7">Thymidine phosphorylase</fullName>
        <ecNumber evidence="3 7">2.4.2.4</ecNumber>
    </recommendedName>
    <alternativeName>
        <fullName evidence="7">TdRPase</fullName>
    </alternativeName>
</protein>
<dbReference type="EMBL" id="JBHRVV010000001">
    <property type="protein sequence ID" value="MFC3461201.1"/>
    <property type="molecule type" value="Genomic_DNA"/>
</dbReference>
<dbReference type="HAMAP" id="MF_01628">
    <property type="entry name" value="Thymid_phosp"/>
    <property type="match status" value="1"/>
</dbReference>
<comment type="function">
    <text evidence="7">The enzymes which catalyze the reversible phosphorolysis of pyrimidine nucleosides are involved in the degradation of these compounds and in their utilization as carbon and energy sources, or in the rescue of pyrimidine bases for nucleotide synthesis.</text>
</comment>
<dbReference type="PANTHER" id="PTHR10515">
    <property type="entry name" value="THYMIDINE PHOSPHORYLASE"/>
    <property type="match status" value="1"/>
</dbReference>
<evidence type="ECO:0000256" key="6">
    <source>
        <dbReference type="ARBA" id="ARBA00048550"/>
    </source>
</evidence>
<comment type="pathway">
    <text evidence="7">Pyrimidine metabolism; dTMP biosynthesis via salvage pathway; dTMP from thymine: step 1/2.</text>
</comment>
<dbReference type="NCBIfam" id="NF004490">
    <property type="entry name" value="PRK05820.1"/>
    <property type="match status" value="1"/>
</dbReference>
<dbReference type="InterPro" id="IPR017872">
    <property type="entry name" value="Pyrmidine_PPase_CS"/>
</dbReference>
<evidence type="ECO:0000256" key="2">
    <source>
        <dbReference type="ARBA" id="ARBA00011738"/>
    </source>
</evidence>
<dbReference type="NCBIfam" id="TIGR02643">
    <property type="entry name" value="T_phosphoryl"/>
    <property type="match status" value="1"/>
</dbReference>
<keyword evidence="5 7" id="KW-0808">Transferase</keyword>
<keyword evidence="10" id="KW-1185">Reference proteome</keyword>
<dbReference type="Proteomes" id="UP001595665">
    <property type="component" value="Unassembled WGS sequence"/>
</dbReference>
<dbReference type="Gene3D" id="3.90.1170.30">
    <property type="entry name" value="Pyrimidine nucleoside phosphorylase-like, C-terminal domain"/>
    <property type="match status" value="1"/>
</dbReference>
<proteinExistence type="inferred from homology"/>
<dbReference type="RefSeq" id="WP_379737551.1">
    <property type="nucleotide sequence ID" value="NZ_JBHRVV010000001.1"/>
</dbReference>
<sequence length="441" mass="46284">MFLPQEIVRKKRDGGILTAEEIQFFVRGIPDGSVTEGQIAALAMAVYFNDMTMDERVAFTLAMRDSGQVLEWKSLDLPGPVVDKHSTGGVGDVVSLMLGPMVAACGGFVPMISGRGLGHTGGTLDKFDSIPGYSTVPEPELFRKVVKDVGVAIIGQTAQLAPADKRFYSIRDTTATVESVAMITGSILSKKLSAGLDALVMDVKVGSGAFMPTPEKSLELAESIVSVGNGAGTRTSAILTGMNESLCHAAGNAVEVRVAIDYLTGKSRPARLHEVTMALCAEMLVISSLAQSTDEARAKLQAALDSGEAAERFARMVTALGGPADLMDKPDAHLETAPVIVPVPALEAGYASSVDTRGLGLAVVALGGGRVRPQDTIDFAVGLTNLVELGDKIEVGQPLATVHARTQAAAEQAVRQVQAAYRIGLEQPAAEPMIHRVIRPN</sequence>
<dbReference type="Pfam" id="PF02885">
    <property type="entry name" value="Glycos_trans_3N"/>
    <property type="match status" value="1"/>
</dbReference>
<dbReference type="InterPro" id="IPR018090">
    <property type="entry name" value="Pyrmidine_PPas_bac/euk"/>
</dbReference>
<comment type="caution">
    <text evidence="9">The sequence shown here is derived from an EMBL/GenBank/DDBJ whole genome shotgun (WGS) entry which is preliminary data.</text>
</comment>
<evidence type="ECO:0000256" key="7">
    <source>
        <dbReference type="HAMAP-Rule" id="MF_01628"/>
    </source>
</evidence>
<evidence type="ECO:0000256" key="1">
    <source>
        <dbReference type="ARBA" id="ARBA00006915"/>
    </source>
</evidence>
<evidence type="ECO:0000256" key="3">
    <source>
        <dbReference type="ARBA" id="ARBA00011892"/>
    </source>
</evidence>
<dbReference type="Gene3D" id="1.20.970.10">
    <property type="entry name" value="Transferase, Pyrimidine Nucleoside Phosphorylase, Chain C"/>
    <property type="match status" value="1"/>
</dbReference>
<dbReference type="GO" id="GO:0009032">
    <property type="term" value="F:thymidine phosphorylase activity"/>
    <property type="evidence" value="ECO:0007669"/>
    <property type="project" value="UniProtKB-EC"/>
</dbReference>
<accession>A0ABV7PPM2</accession>
<dbReference type="InterPro" id="IPR013102">
    <property type="entry name" value="PYNP_C"/>
</dbReference>
<evidence type="ECO:0000313" key="10">
    <source>
        <dbReference type="Proteomes" id="UP001595665"/>
    </source>
</evidence>
<dbReference type="PANTHER" id="PTHR10515:SF0">
    <property type="entry name" value="THYMIDINE PHOSPHORYLASE"/>
    <property type="match status" value="1"/>
</dbReference>
<dbReference type="InterPro" id="IPR036320">
    <property type="entry name" value="Glycosyl_Trfase_fam3_N_dom_sf"/>
</dbReference>
<feature type="domain" description="Pyrimidine nucleoside phosphorylase C-terminal" evidence="8">
    <location>
        <begin position="350"/>
        <end position="424"/>
    </location>
</feature>
<comment type="catalytic activity">
    <reaction evidence="6 7">
        <text>thymidine + phosphate = 2-deoxy-alpha-D-ribose 1-phosphate + thymine</text>
        <dbReference type="Rhea" id="RHEA:16037"/>
        <dbReference type="ChEBI" id="CHEBI:17748"/>
        <dbReference type="ChEBI" id="CHEBI:17821"/>
        <dbReference type="ChEBI" id="CHEBI:43474"/>
        <dbReference type="ChEBI" id="CHEBI:57259"/>
        <dbReference type="EC" id="2.4.2.4"/>
    </reaction>
</comment>
<dbReference type="PROSITE" id="PS00647">
    <property type="entry name" value="THYMID_PHOSPHORYLASE"/>
    <property type="match status" value="1"/>
</dbReference>
<comment type="subunit">
    <text evidence="2 7">Homodimer.</text>
</comment>
<dbReference type="InterPro" id="IPR000312">
    <property type="entry name" value="Glycosyl_Trfase_fam3"/>
</dbReference>
<dbReference type="PIRSF" id="PIRSF000478">
    <property type="entry name" value="TP_PyNP"/>
    <property type="match status" value="1"/>
</dbReference>
<organism evidence="9 10">
    <name type="scientific">Massilia haematophila</name>
    <dbReference type="NCBI Taxonomy" id="457923"/>
    <lineage>
        <taxon>Bacteria</taxon>
        <taxon>Pseudomonadati</taxon>
        <taxon>Pseudomonadota</taxon>
        <taxon>Betaproteobacteria</taxon>
        <taxon>Burkholderiales</taxon>
        <taxon>Oxalobacteraceae</taxon>
        <taxon>Telluria group</taxon>
        <taxon>Massilia</taxon>
    </lineage>
</organism>
<name>A0ABV7PPM2_9BURK</name>
<dbReference type="SUPFAM" id="SSF52418">
    <property type="entry name" value="Nucleoside phosphorylase/phosphoribosyltransferase catalytic domain"/>
    <property type="match status" value="1"/>
</dbReference>
<dbReference type="SUPFAM" id="SSF47648">
    <property type="entry name" value="Nucleoside phosphorylase/phosphoribosyltransferase N-terminal domain"/>
    <property type="match status" value="1"/>
</dbReference>
<dbReference type="SUPFAM" id="SSF54680">
    <property type="entry name" value="Pyrimidine nucleoside phosphorylase C-terminal domain"/>
    <property type="match status" value="1"/>
</dbReference>
<evidence type="ECO:0000256" key="5">
    <source>
        <dbReference type="ARBA" id="ARBA00022679"/>
    </source>
</evidence>